<proteinExistence type="predicted"/>
<evidence type="ECO:0000313" key="1">
    <source>
        <dbReference type="EMBL" id="MCI4375781.1"/>
    </source>
</evidence>
<accession>A0ACC5WA73</accession>
<protein>
    <submittedName>
        <fullName evidence="1">Uncharacterized protein</fullName>
    </submittedName>
</protein>
<evidence type="ECO:0000313" key="2">
    <source>
        <dbReference type="Proteomes" id="UP000829447"/>
    </source>
</evidence>
<name>A0ACC5WA73_PANGG</name>
<keyword evidence="2" id="KW-1185">Reference proteome</keyword>
<dbReference type="Proteomes" id="UP000829447">
    <property type="component" value="Linkage Group LG2"/>
</dbReference>
<reference evidence="1 2" key="1">
    <citation type="journal article" date="2022" name="bioRxiv">
        <title>An ancient truncated duplication of the anti-Mullerian hormone receptor type 2 gene is a potential conserved master sex determinant in the Pangasiidae catfish family.</title>
        <authorList>
            <person name="Wen M."/>
            <person name="Pan Q."/>
            <person name="Jouanno E."/>
            <person name="Montfort J."/>
            <person name="Zahm M."/>
            <person name="Cabau C."/>
            <person name="Klopp C."/>
            <person name="Iampietro C."/>
            <person name="Roques C."/>
            <person name="Bouchez O."/>
            <person name="Castinel A."/>
            <person name="Donnadieu C."/>
            <person name="Parrinello H."/>
            <person name="Poncet C."/>
            <person name="Belmonte E."/>
            <person name="Gautier V."/>
            <person name="Avarre J.-C."/>
            <person name="Dugue R."/>
            <person name="Gustiano R."/>
            <person name="Ha T.T.T."/>
            <person name="Campet M."/>
            <person name="Sriphairoj K."/>
            <person name="Ribolli J."/>
            <person name="de Almeida F.L."/>
            <person name="Desvignes T."/>
            <person name="Postlethwait J.H."/>
            <person name="Bucao C.F."/>
            <person name="Robinson-Rechavi M."/>
            <person name="Bobe J."/>
            <person name="Herpin A."/>
            <person name="Guiguen Y."/>
        </authorList>
    </citation>
    <scope>NUCLEOTIDE SEQUENCE [LARGE SCALE GENOMIC DNA]</scope>
    <source>
        <strain evidence="1">YG-Dec2019</strain>
    </source>
</reference>
<gene>
    <name evidence="1" type="ORF">PGIGA_G00113150</name>
</gene>
<organism evidence="1 2">
    <name type="scientific">Pangasianodon gigas</name>
    <name type="common">Mekong giant catfish</name>
    <name type="synonym">Pangasius gigas</name>
    <dbReference type="NCBI Taxonomy" id="30993"/>
    <lineage>
        <taxon>Eukaryota</taxon>
        <taxon>Metazoa</taxon>
        <taxon>Chordata</taxon>
        <taxon>Craniata</taxon>
        <taxon>Vertebrata</taxon>
        <taxon>Euteleostomi</taxon>
        <taxon>Actinopterygii</taxon>
        <taxon>Neopterygii</taxon>
        <taxon>Teleostei</taxon>
        <taxon>Ostariophysi</taxon>
        <taxon>Siluriformes</taxon>
        <taxon>Pangasiidae</taxon>
        <taxon>Pangasianodon</taxon>
    </lineage>
</organism>
<sequence>MFKKKETSVKDGTKDSSTLKASSKMTKTQVNDLTLLIARMQKNADTVEKDVLRAEDLLVIDAENDKNNVPFKHQKETSECLSEAEGLLKDLFLDLDKAKKMKHPQTGEIEKDVSRLHERWLKDCVFYRDLYKQISEIGLQPRINWIQVFNQKQKEVNSEAYGPTMAELEKQIAAHNILHKEIEAYNTQLSPDSTSSKEEHAALKKQYANLLDNSKWRHHYLNSLYEYMHSCNKEVGYLSEEQAKILQQDWSDRMVDPQDVRRRYENFKNNSLLSHESEVNKLQDDGDRLIEMKHPASSTIQDHRDTLRNEWQKFLNLCICQETHLDNVEEYKKYQLDAETLSESLTGLSSTLDPKSLSKKSNTETQLQLETEERPLQRCEQLLADLRKRSTTIAPLKLRRTAPNRPITVESLCDWSTPKASISRGEKFTLKSNSNNAKWEVHSTDGAINSFPGVCFLIPPPDTDAINKVDLLGKELEDLKKRRAAVRASLKTQVPETARAVQSAPVSKSLENPKATELSGRLDQLDKDLTLAELDMLNRMRAPLDSSNPGGDLAHRLKEQEKAAAALRQLEQQKAAVQKELDPLVSQDFNGPVSSSLPERLNQTKNKQDSLVALNDLYTKKANASLNLENQIRKVDGIVSGFEKQLCRDGPVLDFPNTLQNRIQELQNLKKDVAAAQPEMQKLNKDLETTEKLCSSLQQGYQEYCPDIRRQEAQVKSLQNHYANLNNQLVDRESLLQGASTKNNDFQNATQSLDTFLDNLPNNKVRPSDDIAEVNAKQSSQERVVEDIKRKGYEVDRMVDLSQDLQDILSEYDISSDKYRATLKNPDAVDSRRVSTPTLAESVAKQEKALVNRYANTAAANDQLLNQMDLAKSLLAQKEEKVAIVQQQQQLQQKNVAEVDGLHKKLEDEIGRRSHVESELRVFQDRMLSLKSRRGVERVEEKEVLQYYRDPKLEADLIDFQKKVHEEALRRTGTQSEIEVLTRRISNMETELKGAQPKLVTREVTKYERDPQLDVEAKRLRDEISKLMNEVKVKDSQGGQLKTEMILLEQKRPTIKERVVQKEVVRVERDPEMLKAVMSLKMDIEDEDERARSLNNLIVQTKSQITTLERLIPTLEPKYVTKEVKKIEKDPALINESTRLRSSIDEERHQNKLLHNELTDLQARYVQVEQLKPKIDVKEIVNEIYRISPETEAEIVRLRRELQDSARQCSDYEKKINLVRIDLEAVRSQKPTIEYKEVVQEVVKEERSPENVREIQKLSDQVYSLQRSYSSLQDELNRLKRERDQLKAEKSKIETKVVTKDVVKHINDPLLEKEADRLRKEVRDEAQTRRTIEEMVFDLQNKYIQLERQRPEEKVVVQEVLRLEKDPRQLIELERLGRTLDEEVNNRRKADQEVQRLRALIEDKERTIRESDERQKKIMVETELSQIKYRINELENAPPPVQEYIVMEEVLKVERDPKLEKLTSGLRTDFDKESNDVMRLERDIRNLKIQIDILQKEKSFEKTVYKEVVRVEKDPAVETQLSRFREQVLQQRNARLDVEDEIRRLKEKQERLQNRRTTTSQEETNLIHQRDSLLKEKQDLQRQLRALESDQKEISISFQQQSRLMSERSQMSRQKSIKMESDVQRLEREILDEKDRIYKRENTITELRNSLKKEESASETRTQEKNVSTRISILDPETGKDMSPYDAYIKGLIDRTQYINLQELECDWEEITTMTPDGETSVLQDRKSGKQYSIKNALRDGKLTQYQLQQYKDGKMPISEFALLVAGEKKKPSTITSVTSQRTSQKPPSYTKSIPNSLDEQLPICGIYDKDTDTSLSVRSALARKMIDPTTAQRLLEAQAATGGIVDVNNRERYSVHKASDRSLIESTQLQRLLNAQKAFTGVEDPVTKERLSIGEAVQKGWLPKDTAMRYMEVQYLTGGLVSPNQAGRVSIVDAVKGKMIDSAMMRELQEEANYIKDLVDPITKQKINYKQAMALCKPDPYSGLPMLPAASTDDGYMPSYRSHRYSNYS</sequence>
<dbReference type="EMBL" id="CM040455">
    <property type="protein sequence ID" value="MCI4375781.1"/>
    <property type="molecule type" value="Genomic_DNA"/>
</dbReference>
<comment type="caution">
    <text evidence="1">The sequence shown here is derived from an EMBL/GenBank/DDBJ whole genome shotgun (WGS) entry which is preliminary data.</text>
</comment>